<dbReference type="InterPro" id="IPR023214">
    <property type="entry name" value="HAD_sf"/>
</dbReference>
<evidence type="ECO:0000313" key="3">
    <source>
        <dbReference type="Proteomes" id="UP001165367"/>
    </source>
</evidence>
<evidence type="ECO:0000256" key="1">
    <source>
        <dbReference type="ARBA" id="ARBA00022729"/>
    </source>
</evidence>
<dbReference type="NCBIfam" id="TIGR01533">
    <property type="entry name" value="lipo_e_P4"/>
    <property type="match status" value="1"/>
</dbReference>
<accession>A0ABS9KX23</accession>
<dbReference type="EMBL" id="JAKLTR010000016">
    <property type="protein sequence ID" value="MCG2616919.1"/>
    <property type="molecule type" value="Genomic_DNA"/>
</dbReference>
<dbReference type="InterPro" id="IPR006423">
    <property type="entry name" value="Lipo_e_P4"/>
</dbReference>
<dbReference type="SFLD" id="SFLDG01125">
    <property type="entry name" value="C1.1:_Acid_Phosphatase_Like"/>
    <property type="match status" value="1"/>
</dbReference>
<dbReference type="Gene3D" id="3.40.50.1000">
    <property type="entry name" value="HAD superfamily/HAD-like"/>
    <property type="match status" value="1"/>
</dbReference>
<reference evidence="2" key="1">
    <citation type="submission" date="2022-01" db="EMBL/GenBank/DDBJ databases">
        <authorList>
            <person name="Jo J.-H."/>
            <person name="Im W.-T."/>
        </authorList>
    </citation>
    <scope>NUCLEOTIDE SEQUENCE</scope>
    <source>
        <strain evidence="2">NA20</strain>
    </source>
</reference>
<gene>
    <name evidence="2" type="ORF">LZZ85_21660</name>
</gene>
<evidence type="ECO:0000313" key="2">
    <source>
        <dbReference type="EMBL" id="MCG2616919.1"/>
    </source>
</evidence>
<dbReference type="SUPFAM" id="SSF56784">
    <property type="entry name" value="HAD-like"/>
    <property type="match status" value="1"/>
</dbReference>
<dbReference type="PANTHER" id="PTHR31284:SF10">
    <property type="entry name" value="ACID PHOSPHATASE-LIKE PROTEIN"/>
    <property type="match status" value="1"/>
</dbReference>
<dbReference type="Pfam" id="PF03767">
    <property type="entry name" value="Acid_phosphat_B"/>
    <property type="match status" value="1"/>
</dbReference>
<sequence length="267" mass="30112">MKKHLSLLLFVPVLFACKGPQQTGRPLPTTSELVVDGKIWSSLFQQKAAEYQALCLQAFNIARLRVDQSLLKPSARPKAIVTDIDETFLDNSPFAVSQAFKGKDYEADAWNEWTSKGIADTLYGGLSFFNYAASKGIEVFYLTNRDEKERPGTMANLKRFSFPFSDDRHLIMRQSESSKETRRQKIAGGYEIILLLGDNLADFSQVFDKKSTSERSAGVQQLAAEFGSRFIILPNANYGGWEDAIYLNKRDWTPSQKDSLIRNALSR</sequence>
<dbReference type="Proteomes" id="UP001165367">
    <property type="component" value="Unassembled WGS sequence"/>
</dbReference>
<dbReference type="PIRSF" id="PIRSF019271">
    <property type="entry name" value="Acid_Ptase_C"/>
    <property type="match status" value="1"/>
</dbReference>
<dbReference type="CDD" id="cd07534">
    <property type="entry name" value="HAD_CAP"/>
    <property type="match status" value="1"/>
</dbReference>
<comment type="caution">
    <text evidence="2">The sequence shown here is derived from an EMBL/GenBank/DDBJ whole genome shotgun (WGS) entry which is preliminary data.</text>
</comment>
<dbReference type="SFLD" id="SFLDS00003">
    <property type="entry name" value="Haloacid_Dehalogenase"/>
    <property type="match status" value="1"/>
</dbReference>
<name>A0ABS9KX23_9BACT</name>
<keyword evidence="3" id="KW-1185">Reference proteome</keyword>
<protein>
    <submittedName>
        <fullName evidence="2">5'-nucleotidase, lipoprotein e(P4) family</fullName>
    </submittedName>
</protein>
<proteinExistence type="predicted"/>
<organism evidence="2 3">
    <name type="scientific">Terrimonas ginsenosidimutans</name>
    <dbReference type="NCBI Taxonomy" id="2908004"/>
    <lineage>
        <taxon>Bacteria</taxon>
        <taxon>Pseudomonadati</taxon>
        <taxon>Bacteroidota</taxon>
        <taxon>Chitinophagia</taxon>
        <taxon>Chitinophagales</taxon>
        <taxon>Chitinophagaceae</taxon>
        <taxon>Terrimonas</taxon>
    </lineage>
</organism>
<dbReference type="PROSITE" id="PS51257">
    <property type="entry name" value="PROKAR_LIPOPROTEIN"/>
    <property type="match status" value="1"/>
</dbReference>
<dbReference type="InterPro" id="IPR005519">
    <property type="entry name" value="Acid_phosphat_B-like"/>
</dbReference>
<dbReference type="InterPro" id="IPR036412">
    <property type="entry name" value="HAD-like_sf"/>
</dbReference>
<keyword evidence="2" id="KW-0449">Lipoprotein</keyword>
<dbReference type="PANTHER" id="PTHR31284">
    <property type="entry name" value="ACID PHOSPHATASE-LIKE PROTEIN"/>
    <property type="match status" value="1"/>
</dbReference>
<keyword evidence="1" id="KW-0732">Signal</keyword>
<dbReference type="RefSeq" id="WP_237875456.1">
    <property type="nucleotide sequence ID" value="NZ_JAKLTR010000016.1"/>
</dbReference>